<sequence>MLAQHSRDVTAKVGARYAGGALSVCHVWDASWRVRNTRTAINATILLCLEEQHTESTSHQFQVKMVSLRELTEQRGNQGREGEEEGVLSVEPITMIVPPELQDVPETTASENSAGSNASDNGDDHRSASSSNSSTEETPSREEGMGDVVSSVSDRPVIGEWESTTIQGRLSNLRKAPKDLPTGFRFRAALHHEVADCTSSISGYKRLEEMVRAYHIPKTILLRTGGKNERACMVSRTGWIPLYADHFDAGLRFPLPGLVFDLLAEYELALTQLTPNSIRFIIGFMLLCARLEVPAKAIVFRSLFQCRLCPNSRGAKWYYLSGRDKSQLLKNVRNKVARWKRQFIFVRDAQAERINNNLAARLSEWCTPNAHINYPQLLPRDVDLKNQLLQYAQREGLIDLEALVTRRISPCSGEMSSILERQRQRAQSSRGRGTGGSSQRQTRFDRAEAVAPSARRRAREETESEEDEVPLARRRTSGGNQPAQAARPATVRSPNAPSAAARAAVEPASASASTSGPGIAYPEGFSYVRAECQPAMVQGMHSFVPPADIKRAKAFVQQHGGQAFNYAVALYESEQGARAESSELGSKCKQLAAEKASLVDDVNHLQGSEMANRAAAAESRADELANRNNELREELERARAEKESGIQAAKDEAARVEERARKAQSDRDRAQHELSSLRHQHRPSSRGGMVRWLGCVSGRRGGGVCKCNHGDLQRDPWEGAATPPGLPDRRTGVL</sequence>
<feature type="compositionally biased region" description="Low complexity" evidence="1">
    <location>
        <begin position="425"/>
        <end position="441"/>
    </location>
</feature>
<evidence type="ECO:0000313" key="4">
    <source>
        <dbReference type="Proteomes" id="UP001054252"/>
    </source>
</evidence>
<accession>A0AAV5MFM8</accession>
<protein>
    <recommendedName>
        <fullName evidence="2">Transposase (putative) gypsy type domain-containing protein</fullName>
    </recommendedName>
</protein>
<dbReference type="EMBL" id="BPVZ01000224">
    <property type="protein sequence ID" value="GKV47277.1"/>
    <property type="molecule type" value="Genomic_DNA"/>
</dbReference>
<feature type="region of interest" description="Disordered" evidence="1">
    <location>
        <begin position="634"/>
        <end position="687"/>
    </location>
</feature>
<dbReference type="PANTHER" id="PTHR31099:SF49">
    <property type="entry name" value="MYOSIN HEAVY CHAIN-LIKE PROTEIN"/>
    <property type="match status" value="1"/>
</dbReference>
<feature type="region of interest" description="Disordered" evidence="1">
    <location>
        <begin position="712"/>
        <end position="734"/>
    </location>
</feature>
<organism evidence="3 4">
    <name type="scientific">Rubroshorea leprosula</name>
    <dbReference type="NCBI Taxonomy" id="152421"/>
    <lineage>
        <taxon>Eukaryota</taxon>
        <taxon>Viridiplantae</taxon>
        <taxon>Streptophyta</taxon>
        <taxon>Embryophyta</taxon>
        <taxon>Tracheophyta</taxon>
        <taxon>Spermatophyta</taxon>
        <taxon>Magnoliopsida</taxon>
        <taxon>eudicotyledons</taxon>
        <taxon>Gunneridae</taxon>
        <taxon>Pentapetalae</taxon>
        <taxon>rosids</taxon>
        <taxon>malvids</taxon>
        <taxon>Malvales</taxon>
        <taxon>Dipterocarpaceae</taxon>
        <taxon>Rubroshorea</taxon>
    </lineage>
</organism>
<dbReference type="Pfam" id="PF04195">
    <property type="entry name" value="Transposase_28"/>
    <property type="match status" value="1"/>
</dbReference>
<dbReference type="Proteomes" id="UP001054252">
    <property type="component" value="Unassembled WGS sequence"/>
</dbReference>
<feature type="compositionally biased region" description="Low complexity" evidence="1">
    <location>
        <begin position="493"/>
        <end position="513"/>
    </location>
</feature>
<feature type="compositionally biased region" description="Polar residues" evidence="1">
    <location>
        <begin position="105"/>
        <end position="120"/>
    </location>
</feature>
<feature type="region of interest" description="Disordered" evidence="1">
    <location>
        <begin position="415"/>
        <end position="517"/>
    </location>
</feature>
<feature type="region of interest" description="Disordered" evidence="1">
    <location>
        <begin position="73"/>
        <end position="156"/>
    </location>
</feature>
<dbReference type="PANTHER" id="PTHR31099">
    <property type="entry name" value="OS06G0165300 PROTEIN"/>
    <property type="match status" value="1"/>
</dbReference>
<keyword evidence="4" id="KW-1185">Reference proteome</keyword>
<reference evidence="3 4" key="1">
    <citation type="journal article" date="2021" name="Commun. Biol.">
        <title>The genome of Shorea leprosula (Dipterocarpaceae) highlights the ecological relevance of drought in aseasonal tropical rainforests.</title>
        <authorList>
            <person name="Ng K.K.S."/>
            <person name="Kobayashi M.J."/>
            <person name="Fawcett J.A."/>
            <person name="Hatakeyama M."/>
            <person name="Paape T."/>
            <person name="Ng C.H."/>
            <person name="Ang C.C."/>
            <person name="Tnah L.H."/>
            <person name="Lee C.T."/>
            <person name="Nishiyama T."/>
            <person name="Sese J."/>
            <person name="O'Brien M.J."/>
            <person name="Copetti D."/>
            <person name="Mohd Noor M.I."/>
            <person name="Ong R.C."/>
            <person name="Putra M."/>
            <person name="Sireger I.Z."/>
            <person name="Indrioko S."/>
            <person name="Kosugi Y."/>
            <person name="Izuno A."/>
            <person name="Isagi Y."/>
            <person name="Lee S.L."/>
            <person name="Shimizu K.K."/>
        </authorList>
    </citation>
    <scope>NUCLEOTIDE SEQUENCE [LARGE SCALE GENOMIC DNA]</scope>
    <source>
        <strain evidence="3">214</strain>
    </source>
</reference>
<feature type="domain" description="Transposase (putative) gypsy type" evidence="2">
    <location>
        <begin position="243"/>
        <end position="307"/>
    </location>
</feature>
<evidence type="ECO:0000313" key="3">
    <source>
        <dbReference type="EMBL" id="GKV47277.1"/>
    </source>
</evidence>
<evidence type="ECO:0000259" key="2">
    <source>
        <dbReference type="Pfam" id="PF04195"/>
    </source>
</evidence>
<feature type="compositionally biased region" description="Basic and acidic residues" evidence="1">
    <location>
        <begin position="634"/>
        <end position="676"/>
    </location>
</feature>
<proteinExistence type="predicted"/>
<dbReference type="InterPro" id="IPR007321">
    <property type="entry name" value="Transposase_28"/>
</dbReference>
<comment type="caution">
    <text evidence="3">The sequence shown here is derived from an EMBL/GenBank/DDBJ whole genome shotgun (WGS) entry which is preliminary data.</text>
</comment>
<gene>
    <name evidence="3" type="ORF">SLEP1_g54190</name>
</gene>
<dbReference type="AlphaFoldDB" id="A0AAV5MFM8"/>
<evidence type="ECO:0000256" key="1">
    <source>
        <dbReference type="SAM" id="MobiDB-lite"/>
    </source>
</evidence>
<name>A0AAV5MFM8_9ROSI</name>
<feature type="compositionally biased region" description="Low complexity" evidence="1">
    <location>
        <begin position="128"/>
        <end position="137"/>
    </location>
</feature>